<dbReference type="GO" id="GO:0006629">
    <property type="term" value="P:lipid metabolic process"/>
    <property type="evidence" value="ECO:0007669"/>
    <property type="project" value="InterPro"/>
</dbReference>
<sequence>MRSLTVIVVLLHLCDDDGLCTEVCERGSVEIDVWLSNAIKTQLQLVRRLPFCLAVLLGTHNSAITLADGYANRDEYFQLYFKWIRWVSSDSTLRTNDQYFSLTDQLNMGVRAVELDTHWVEGELRIAHCGGFHAAPFNVLIRAVNVVASLLGHPIHWDTETVGCNPSLSSIPVTMQRSFADALAELSTWLALPENKEEFLVVFLDDQMDLQTWGFLPQLMKEIQDGFPAGSIYTPPDHAKHGNVLWPSINDLLLDGKRVMFVSGEDYGPAMAPLIFERNNGTVCNWQEPPLADFDGTPDCVADRRPLFPGDRHTLTGTLFRVTTCELLYGPLNCNFIWKSDNLPILDELSLPAVAACGVNMPCPDLLTPERAAATIWSWAPGEPYGIAAAHARPTIWQRALQWLAVALSRHPDSSQREAGYWPMGKGGVAQMAQHLMCRITPKRIWRFRGSSRDQGLRQRGYRCKTGASQPIS</sequence>
<evidence type="ECO:0000256" key="4">
    <source>
        <dbReference type="ARBA" id="ARBA00023136"/>
    </source>
</evidence>
<evidence type="ECO:0000313" key="6">
    <source>
        <dbReference type="EMBL" id="EIE27018.1"/>
    </source>
</evidence>
<evidence type="ECO:0000256" key="2">
    <source>
        <dbReference type="ARBA" id="ARBA00022692"/>
    </source>
</evidence>
<dbReference type="RefSeq" id="XP_005651562.1">
    <property type="nucleotide sequence ID" value="XM_005651505.1"/>
</dbReference>
<dbReference type="EMBL" id="AGSI01000002">
    <property type="protein sequence ID" value="EIE27018.1"/>
    <property type="molecule type" value="Genomic_DNA"/>
</dbReference>
<evidence type="ECO:0000256" key="3">
    <source>
        <dbReference type="ARBA" id="ARBA00022989"/>
    </source>
</evidence>
<gene>
    <name evidence="6" type="ORF">COCSUDRAFT_83577</name>
</gene>
<keyword evidence="2" id="KW-0812">Transmembrane</keyword>
<dbReference type="AlphaFoldDB" id="I0Z8P9"/>
<evidence type="ECO:0000256" key="5">
    <source>
        <dbReference type="SAM" id="SignalP"/>
    </source>
</evidence>
<dbReference type="eggNOG" id="ENOG502QRWP">
    <property type="taxonomic scope" value="Eukaryota"/>
</dbReference>
<evidence type="ECO:0008006" key="8">
    <source>
        <dbReference type="Google" id="ProtNLM"/>
    </source>
</evidence>
<keyword evidence="3" id="KW-1133">Transmembrane helix</keyword>
<feature type="signal peptide" evidence="5">
    <location>
        <begin position="1"/>
        <end position="20"/>
    </location>
</feature>
<dbReference type="Gene3D" id="3.20.20.190">
    <property type="entry name" value="Phosphatidylinositol (PI) phosphodiesterase"/>
    <property type="match status" value="1"/>
</dbReference>
<evidence type="ECO:0000256" key="1">
    <source>
        <dbReference type="ARBA" id="ARBA00004370"/>
    </source>
</evidence>
<evidence type="ECO:0000313" key="7">
    <source>
        <dbReference type="Proteomes" id="UP000007264"/>
    </source>
</evidence>
<keyword evidence="5" id="KW-0732">Signal</keyword>
<dbReference type="InterPro" id="IPR017946">
    <property type="entry name" value="PLC-like_Pdiesterase_TIM-brl"/>
</dbReference>
<dbReference type="SUPFAM" id="SSF51695">
    <property type="entry name" value="PLC-like phosphodiesterases"/>
    <property type="match status" value="1"/>
</dbReference>
<comment type="caution">
    <text evidence="6">The sequence shown here is derived from an EMBL/GenBank/DDBJ whole genome shotgun (WGS) entry which is preliminary data.</text>
</comment>
<dbReference type="KEGG" id="csl:COCSUDRAFT_83577"/>
<dbReference type="GeneID" id="17044592"/>
<dbReference type="STRING" id="574566.I0Z8P9"/>
<keyword evidence="7" id="KW-1185">Reference proteome</keyword>
<dbReference type="InterPro" id="IPR051008">
    <property type="entry name" value="Telomere_Capping_Maintenance"/>
</dbReference>
<dbReference type="Proteomes" id="UP000007264">
    <property type="component" value="Unassembled WGS sequence"/>
</dbReference>
<dbReference type="GO" id="GO:0008081">
    <property type="term" value="F:phosphoric diester hydrolase activity"/>
    <property type="evidence" value="ECO:0007669"/>
    <property type="project" value="InterPro"/>
</dbReference>
<comment type="subcellular location">
    <subcellularLocation>
        <location evidence="1">Membrane</location>
    </subcellularLocation>
</comment>
<proteinExistence type="predicted"/>
<dbReference type="GO" id="GO:0016020">
    <property type="term" value="C:membrane"/>
    <property type="evidence" value="ECO:0007669"/>
    <property type="project" value="UniProtKB-SubCell"/>
</dbReference>
<feature type="chain" id="PRO_5003637623" description="PLC-like phosphodiesterase" evidence="5">
    <location>
        <begin position="21"/>
        <end position="473"/>
    </location>
</feature>
<accession>I0Z8P9</accession>
<name>I0Z8P9_COCSC</name>
<protein>
    <recommendedName>
        <fullName evidence="8">PLC-like phosphodiesterase</fullName>
    </recommendedName>
</protein>
<dbReference type="OrthoDB" id="7984201at2759"/>
<dbReference type="PANTHER" id="PTHR35518:SF2">
    <property type="entry name" value="MAINTENANCE OF TELOMERE CAPPING PROTEIN 6"/>
    <property type="match status" value="1"/>
</dbReference>
<reference evidence="6 7" key="1">
    <citation type="journal article" date="2012" name="Genome Biol.">
        <title>The genome of the polar eukaryotic microalga coccomyxa subellipsoidea reveals traits of cold adaptation.</title>
        <authorList>
            <person name="Blanc G."/>
            <person name="Agarkova I."/>
            <person name="Grimwood J."/>
            <person name="Kuo A."/>
            <person name="Brueggeman A."/>
            <person name="Dunigan D."/>
            <person name="Gurnon J."/>
            <person name="Ladunga I."/>
            <person name="Lindquist E."/>
            <person name="Lucas S."/>
            <person name="Pangilinan J."/>
            <person name="Proschold T."/>
            <person name="Salamov A."/>
            <person name="Schmutz J."/>
            <person name="Weeks D."/>
            <person name="Yamada T."/>
            <person name="Claverie J.M."/>
            <person name="Grigoriev I."/>
            <person name="Van Etten J."/>
            <person name="Lomsadze A."/>
            <person name="Borodovsky M."/>
        </authorList>
    </citation>
    <scope>NUCLEOTIDE SEQUENCE [LARGE SCALE GENOMIC DNA]</scope>
    <source>
        <strain evidence="6 7">C-169</strain>
    </source>
</reference>
<keyword evidence="4" id="KW-0472">Membrane</keyword>
<dbReference type="PANTHER" id="PTHR35518">
    <property type="entry name" value="MAINTENANCE OF TELOMOERE CAPPING"/>
    <property type="match status" value="1"/>
</dbReference>
<organism evidence="6 7">
    <name type="scientific">Coccomyxa subellipsoidea (strain C-169)</name>
    <name type="common">Green microalga</name>
    <dbReference type="NCBI Taxonomy" id="574566"/>
    <lineage>
        <taxon>Eukaryota</taxon>
        <taxon>Viridiplantae</taxon>
        <taxon>Chlorophyta</taxon>
        <taxon>core chlorophytes</taxon>
        <taxon>Trebouxiophyceae</taxon>
        <taxon>Trebouxiophyceae incertae sedis</taxon>
        <taxon>Coccomyxaceae</taxon>
        <taxon>Coccomyxa</taxon>
        <taxon>Coccomyxa subellipsoidea</taxon>
    </lineage>
</organism>